<feature type="domain" description="Pseudouridine synthase RsuA/RluA-like" evidence="2">
    <location>
        <begin position="12"/>
        <end position="158"/>
    </location>
</feature>
<dbReference type="Gene3D" id="3.30.2350.10">
    <property type="entry name" value="Pseudouridine synthase"/>
    <property type="match status" value="1"/>
</dbReference>
<dbReference type="GO" id="GO:0000455">
    <property type="term" value="P:enzyme-directed rRNA pseudouridine synthesis"/>
    <property type="evidence" value="ECO:0007669"/>
    <property type="project" value="TreeGrafter"/>
</dbReference>
<dbReference type="GO" id="GO:0009982">
    <property type="term" value="F:pseudouridine synthase activity"/>
    <property type="evidence" value="ECO:0007669"/>
    <property type="project" value="InterPro"/>
</dbReference>
<dbReference type="Pfam" id="PF00849">
    <property type="entry name" value="PseudoU_synth_2"/>
    <property type="match status" value="1"/>
</dbReference>
<sequence length="213" mass="23597">MTLRILLQREGLVAVDKPPGLLVIPGRAPEDQVCAKDLLAKQLGTQIWVCHRIDRDTSGVLLFATTAEAHRRASMAFEHGEAKKKYLALVEGVVAEPVDIDTPMTEARKGKMRVVFPGEQGGKDARTRVRPIRPFDGGTLVECEPLTGRQHQIRVHLKSVGHPLLFDHQYGRKEPLVRNGVTLSRTPLHAAELKLLGLEVTSPLPEDLARFCE</sequence>
<dbReference type="GO" id="GO:0003723">
    <property type="term" value="F:RNA binding"/>
    <property type="evidence" value="ECO:0007669"/>
    <property type="project" value="InterPro"/>
</dbReference>
<dbReference type="AlphaFoldDB" id="A0A2W5TFL6"/>
<evidence type="ECO:0000313" key="4">
    <source>
        <dbReference type="Proteomes" id="UP000249061"/>
    </source>
</evidence>
<dbReference type="Proteomes" id="UP000249061">
    <property type="component" value="Unassembled WGS sequence"/>
</dbReference>
<dbReference type="GO" id="GO:0140098">
    <property type="term" value="F:catalytic activity, acting on RNA"/>
    <property type="evidence" value="ECO:0007669"/>
    <property type="project" value="UniProtKB-ARBA"/>
</dbReference>
<dbReference type="InterPro" id="IPR006145">
    <property type="entry name" value="PsdUridine_synth_RsuA/RluA"/>
</dbReference>
<proteinExistence type="inferred from homology"/>
<dbReference type="InterPro" id="IPR050188">
    <property type="entry name" value="RluA_PseudoU_synthase"/>
</dbReference>
<dbReference type="PANTHER" id="PTHR21600">
    <property type="entry name" value="MITOCHONDRIAL RNA PSEUDOURIDINE SYNTHASE"/>
    <property type="match status" value="1"/>
</dbReference>
<evidence type="ECO:0000256" key="1">
    <source>
        <dbReference type="ARBA" id="ARBA00010876"/>
    </source>
</evidence>
<evidence type="ECO:0000259" key="2">
    <source>
        <dbReference type="Pfam" id="PF00849"/>
    </source>
</evidence>
<dbReference type="CDD" id="cd02869">
    <property type="entry name" value="PseudoU_synth_RluA_like"/>
    <property type="match status" value="1"/>
</dbReference>
<dbReference type="PROSITE" id="PS01129">
    <property type="entry name" value="PSI_RLU"/>
    <property type="match status" value="1"/>
</dbReference>
<protein>
    <submittedName>
        <fullName evidence="3">RNA pseudouridine synthase</fullName>
    </submittedName>
</protein>
<name>A0A2W5TFL6_9BACT</name>
<dbReference type="InterPro" id="IPR020103">
    <property type="entry name" value="PsdUridine_synth_cat_dom_sf"/>
</dbReference>
<evidence type="ECO:0000313" key="3">
    <source>
        <dbReference type="EMBL" id="PZR10215.1"/>
    </source>
</evidence>
<comment type="similarity">
    <text evidence="1">Belongs to the pseudouridine synthase RluA family.</text>
</comment>
<dbReference type="PANTHER" id="PTHR21600:SF87">
    <property type="entry name" value="RNA PSEUDOURIDYLATE SYNTHASE DOMAIN-CONTAINING PROTEIN 1"/>
    <property type="match status" value="1"/>
</dbReference>
<comment type="caution">
    <text evidence="3">The sequence shown here is derived from an EMBL/GenBank/DDBJ whole genome shotgun (WGS) entry which is preliminary data.</text>
</comment>
<dbReference type="InterPro" id="IPR006224">
    <property type="entry name" value="PsdUridine_synth_RluA-like_CS"/>
</dbReference>
<reference evidence="3 4" key="1">
    <citation type="submission" date="2017-08" db="EMBL/GenBank/DDBJ databases">
        <title>Infants hospitalized years apart are colonized by the same room-sourced microbial strains.</title>
        <authorList>
            <person name="Brooks B."/>
            <person name="Olm M.R."/>
            <person name="Firek B.A."/>
            <person name="Baker R."/>
            <person name="Thomas B.C."/>
            <person name="Morowitz M.J."/>
            <person name="Banfield J.F."/>
        </authorList>
    </citation>
    <scope>NUCLEOTIDE SEQUENCE [LARGE SCALE GENOMIC DNA]</scope>
    <source>
        <strain evidence="3">S2_003_000_R2_14</strain>
    </source>
</reference>
<organism evidence="3 4">
    <name type="scientific">Archangium gephyra</name>
    <dbReference type="NCBI Taxonomy" id="48"/>
    <lineage>
        <taxon>Bacteria</taxon>
        <taxon>Pseudomonadati</taxon>
        <taxon>Myxococcota</taxon>
        <taxon>Myxococcia</taxon>
        <taxon>Myxococcales</taxon>
        <taxon>Cystobacterineae</taxon>
        <taxon>Archangiaceae</taxon>
        <taxon>Archangium</taxon>
    </lineage>
</organism>
<dbReference type="SUPFAM" id="SSF55120">
    <property type="entry name" value="Pseudouridine synthase"/>
    <property type="match status" value="1"/>
</dbReference>
<accession>A0A2W5TFL6</accession>
<dbReference type="EMBL" id="QFQP01000018">
    <property type="protein sequence ID" value="PZR10215.1"/>
    <property type="molecule type" value="Genomic_DNA"/>
</dbReference>
<gene>
    <name evidence="3" type="ORF">DI536_20530</name>
</gene>